<feature type="domain" description="Tyr recombinase" evidence="4">
    <location>
        <begin position="217"/>
        <end position="387"/>
    </location>
</feature>
<dbReference type="CDD" id="cd01185">
    <property type="entry name" value="INTN1_C_like"/>
    <property type="match status" value="1"/>
</dbReference>
<evidence type="ECO:0000256" key="2">
    <source>
        <dbReference type="ARBA" id="ARBA00023125"/>
    </source>
</evidence>
<reference evidence="6" key="1">
    <citation type="journal article" date="2019" name="Int. J. Syst. Evol. Microbiol.">
        <title>The Global Catalogue of Microorganisms (GCM) 10K type strain sequencing project: providing services to taxonomists for standard genome sequencing and annotation.</title>
        <authorList>
            <consortium name="The Broad Institute Genomics Platform"/>
            <consortium name="The Broad Institute Genome Sequencing Center for Infectious Disease"/>
            <person name="Wu L."/>
            <person name="Ma J."/>
        </authorList>
    </citation>
    <scope>NUCLEOTIDE SEQUENCE [LARGE SCALE GENOMIC DNA]</scope>
    <source>
        <strain evidence="6">KCTC 42217</strain>
    </source>
</reference>
<dbReference type="InterPro" id="IPR025269">
    <property type="entry name" value="SAM-like_dom"/>
</dbReference>
<keyword evidence="3" id="KW-0233">DNA recombination</keyword>
<comment type="caution">
    <text evidence="5">The sequence shown here is derived from an EMBL/GenBank/DDBJ whole genome shotgun (WGS) entry which is preliminary data.</text>
</comment>
<dbReference type="InterPro" id="IPR011010">
    <property type="entry name" value="DNA_brk_join_enz"/>
</dbReference>
<dbReference type="InterPro" id="IPR010998">
    <property type="entry name" value="Integrase_recombinase_N"/>
</dbReference>
<dbReference type="PANTHER" id="PTHR30349:SF64">
    <property type="entry name" value="PROPHAGE INTEGRASE INTD-RELATED"/>
    <property type="match status" value="1"/>
</dbReference>
<organism evidence="5 6">
    <name type="scientific">Paradesertivirga mongoliensis</name>
    <dbReference type="NCBI Taxonomy" id="2100740"/>
    <lineage>
        <taxon>Bacteria</taxon>
        <taxon>Pseudomonadati</taxon>
        <taxon>Bacteroidota</taxon>
        <taxon>Sphingobacteriia</taxon>
        <taxon>Sphingobacteriales</taxon>
        <taxon>Sphingobacteriaceae</taxon>
        <taxon>Paradesertivirga</taxon>
    </lineage>
</organism>
<proteinExistence type="inferred from homology"/>
<keyword evidence="6" id="KW-1185">Reference proteome</keyword>
<dbReference type="Gene3D" id="1.10.443.10">
    <property type="entry name" value="Intergrase catalytic core"/>
    <property type="match status" value="1"/>
</dbReference>
<gene>
    <name evidence="5" type="ORF">ACFSJU_14685</name>
</gene>
<dbReference type="InterPro" id="IPR013762">
    <property type="entry name" value="Integrase-like_cat_sf"/>
</dbReference>
<name>A0ABW4ZNS8_9SPHI</name>
<dbReference type="Pfam" id="PF00589">
    <property type="entry name" value="Phage_integrase"/>
    <property type="match status" value="1"/>
</dbReference>
<protein>
    <submittedName>
        <fullName evidence="5">Phage integrase SAM-like domain-containing protein</fullName>
    </submittedName>
</protein>
<dbReference type="Gene3D" id="1.10.150.130">
    <property type="match status" value="1"/>
</dbReference>
<dbReference type="EMBL" id="JBHUHZ010000002">
    <property type="protein sequence ID" value="MFD2163653.1"/>
    <property type="molecule type" value="Genomic_DNA"/>
</dbReference>
<evidence type="ECO:0000256" key="1">
    <source>
        <dbReference type="ARBA" id="ARBA00008857"/>
    </source>
</evidence>
<evidence type="ECO:0000313" key="6">
    <source>
        <dbReference type="Proteomes" id="UP001597387"/>
    </source>
</evidence>
<dbReference type="Pfam" id="PF13102">
    <property type="entry name" value="Phage_int_SAM_5"/>
    <property type="match status" value="1"/>
</dbReference>
<dbReference type="InterPro" id="IPR050090">
    <property type="entry name" value="Tyrosine_recombinase_XerCD"/>
</dbReference>
<evidence type="ECO:0000259" key="4">
    <source>
        <dbReference type="PROSITE" id="PS51898"/>
    </source>
</evidence>
<dbReference type="PANTHER" id="PTHR30349">
    <property type="entry name" value="PHAGE INTEGRASE-RELATED"/>
    <property type="match status" value="1"/>
</dbReference>
<dbReference type="PROSITE" id="PS51898">
    <property type="entry name" value="TYR_RECOMBINASE"/>
    <property type="match status" value="1"/>
</dbReference>
<comment type="similarity">
    <text evidence="1">Belongs to the 'phage' integrase family.</text>
</comment>
<dbReference type="InterPro" id="IPR002104">
    <property type="entry name" value="Integrase_catalytic"/>
</dbReference>
<evidence type="ECO:0000313" key="5">
    <source>
        <dbReference type="EMBL" id="MFD2163653.1"/>
    </source>
</evidence>
<dbReference type="SUPFAM" id="SSF56349">
    <property type="entry name" value="DNA breaking-rejoining enzymes"/>
    <property type="match status" value="1"/>
</dbReference>
<accession>A0ABW4ZNS8</accession>
<keyword evidence="2" id="KW-0238">DNA-binding</keyword>
<dbReference type="Proteomes" id="UP001597387">
    <property type="component" value="Unassembled WGS sequence"/>
</dbReference>
<sequence>MRKASNKVSCNVVIDSKVNRNGMSKIYFRILQGKVKHDISTGIFWPKQFFDKQKQVLNSRHEGDSDVLPYNLLISEYKTIAHRLQLKGFLNKTSTSIADLIEEFEYIGKNVDFLNFMETEMQFLYEKQILEYHSYRTHKSCLNTLKKFWTRPTLPFELITVDFIAQFDSWAKKVHKVKPNTVAGYHKDIRKYLNRAKKKEYIVVNPYEYFPVAFVPGDRSALTQDELIVLYQLWKKNSLLPEVQETLRRVLFSCVTGLRISDSSQIKGEMIENNILTFIPHKGRHKGRILKIPLPQIACSLIEGHDEEEIFKPFSDQYINENLKVIAGVAGIKKRLTYHCARDTFGTIFVEMGGDVKILQELMGHRDIRTTMIYLKMADKRKELLMNNFDRFMIA</sequence>
<dbReference type="RefSeq" id="WP_255900516.1">
    <property type="nucleotide sequence ID" value="NZ_JAFMZO010000002.1"/>
</dbReference>
<evidence type="ECO:0000256" key="3">
    <source>
        <dbReference type="ARBA" id="ARBA00023172"/>
    </source>
</evidence>